<sequence length="262" mass="29240">MAPFFEMEAEANSNRSRHFRVDERKGRDGARTFLRSRRNWSNSCFFYPRHCAMKIFKPLYSCLLVAAVTACTPLQVVTHHVSSSESSVPVGHYELDPHHWNVSFDVDHFHYSRFVIRFDKTTAQLDWNADGMSGSSVRATIDAASVNTNVPLLDRMLKGPDMFDVARYPDIVFASTGFQRTGDDKGTLTGDLTIRGTTKPVTLNVTFNGHAINPLTKQETLGFSADGHFSRAQFGLSTWYPAVGDDVHVAIQAEFSKAPASQ</sequence>
<dbReference type="KEGG" id="buo:BRPE64_BCDS00120"/>
<dbReference type="Gene3D" id="2.40.128.110">
    <property type="entry name" value="Lipid/polyisoprenoid-binding, YceI-like"/>
    <property type="match status" value="1"/>
</dbReference>
<proteinExistence type="predicted"/>
<protein>
    <submittedName>
        <fullName evidence="2">YceI family protein</fullName>
    </submittedName>
</protein>
<dbReference type="EMBL" id="AP013059">
    <property type="protein sequence ID" value="BAN24673.1"/>
    <property type="molecule type" value="Genomic_DNA"/>
</dbReference>
<evidence type="ECO:0000313" key="2">
    <source>
        <dbReference type="EMBL" id="BAN24673.1"/>
    </source>
</evidence>
<dbReference type="SMART" id="SM00867">
    <property type="entry name" value="YceI"/>
    <property type="match status" value="1"/>
</dbReference>
<dbReference type="SUPFAM" id="SSF101874">
    <property type="entry name" value="YceI-like"/>
    <property type="match status" value="1"/>
</dbReference>
<dbReference type="Pfam" id="PF04264">
    <property type="entry name" value="YceI"/>
    <property type="match status" value="1"/>
</dbReference>
<dbReference type="InterPro" id="IPR007372">
    <property type="entry name" value="Lipid/polyisoprenoid-bd_YceI"/>
</dbReference>
<dbReference type="PATRIC" id="fig|758793.3.peg.2923"/>
<dbReference type="PANTHER" id="PTHR34406:SF1">
    <property type="entry name" value="PROTEIN YCEI"/>
    <property type="match status" value="1"/>
</dbReference>
<keyword evidence="3" id="KW-1185">Reference proteome</keyword>
<reference evidence="2 3" key="1">
    <citation type="journal article" date="2013" name="Genome Announc.">
        <title>Complete Genome Sequence of Burkholderia sp. Strain RPE64, Bacterial Symbiont of the Bean Bug Riptortus pedestris.</title>
        <authorList>
            <person name="Shibata T.F."/>
            <person name="Maeda T."/>
            <person name="Nikoh N."/>
            <person name="Yamaguchi K."/>
            <person name="Oshima K."/>
            <person name="Hattori M."/>
            <person name="Nishiyama T."/>
            <person name="Hasebe M."/>
            <person name="Fukatsu T."/>
            <person name="Kikuchi Y."/>
            <person name="Shigenobu S."/>
        </authorList>
    </citation>
    <scope>NUCLEOTIDE SEQUENCE [LARGE SCALE GENOMIC DNA]</scope>
</reference>
<gene>
    <name evidence="2" type="primary">yceI</name>
    <name evidence="2" type="ORF">BRPE64_BCDS00120</name>
</gene>
<reference evidence="2 3" key="2">
    <citation type="journal article" date="2018" name="Int. J. Syst. Evol. Microbiol.">
        <title>Burkholderia insecticola sp. nov., a gut symbiotic bacterium of the bean bug Riptortus pedestris.</title>
        <authorList>
            <person name="Takeshita K."/>
            <person name="Tamaki H."/>
            <person name="Ohbayashi T."/>
            <person name="Meng X.-Y."/>
            <person name="Sone T."/>
            <person name="Mitani Y."/>
            <person name="Peeters C."/>
            <person name="Kikuchi Y."/>
            <person name="Vandamme P."/>
        </authorList>
    </citation>
    <scope>NUCLEOTIDE SEQUENCE [LARGE SCALE GENOMIC DNA]</scope>
    <source>
        <strain evidence="2">RPE64</strain>
    </source>
</reference>
<dbReference type="AlphaFoldDB" id="R4WJM0"/>
<feature type="domain" description="Lipid/polyisoprenoid-binding YceI-like" evidence="1">
    <location>
        <begin position="92"/>
        <end position="256"/>
    </location>
</feature>
<dbReference type="PANTHER" id="PTHR34406">
    <property type="entry name" value="PROTEIN YCEI"/>
    <property type="match status" value="1"/>
</dbReference>
<evidence type="ECO:0000259" key="1">
    <source>
        <dbReference type="SMART" id="SM00867"/>
    </source>
</evidence>
<evidence type="ECO:0000313" key="3">
    <source>
        <dbReference type="Proteomes" id="UP000013966"/>
    </source>
</evidence>
<dbReference type="HOGENOM" id="CLU_071003_1_1_4"/>
<name>R4WJM0_9BURK</name>
<organism evidence="2 3">
    <name type="scientific">Caballeronia insecticola</name>
    <dbReference type="NCBI Taxonomy" id="758793"/>
    <lineage>
        <taxon>Bacteria</taxon>
        <taxon>Pseudomonadati</taxon>
        <taxon>Pseudomonadota</taxon>
        <taxon>Betaproteobacteria</taxon>
        <taxon>Burkholderiales</taxon>
        <taxon>Burkholderiaceae</taxon>
        <taxon>Caballeronia</taxon>
    </lineage>
</organism>
<dbReference type="Proteomes" id="UP000013966">
    <property type="component" value="Chromosome 2"/>
</dbReference>
<dbReference type="InterPro" id="IPR036761">
    <property type="entry name" value="TTHA0802/YceI-like_sf"/>
</dbReference>
<dbReference type="STRING" id="758793.BRPE64_BCDS00120"/>
<accession>R4WJM0</accession>